<dbReference type="InterPro" id="IPR000504">
    <property type="entry name" value="RRM_dom"/>
</dbReference>
<proteinExistence type="predicted"/>
<feature type="compositionally biased region" description="Low complexity" evidence="3">
    <location>
        <begin position="349"/>
        <end position="365"/>
    </location>
</feature>
<reference evidence="5" key="1">
    <citation type="journal article" date="2023" name="bioRxiv">
        <title>Scaffold-level genome assemblies of two parasitoid biocontrol wasps reveal the parthenogenesis mechanism and an associated novel virus.</title>
        <authorList>
            <person name="Inwood S."/>
            <person name="Skelly J."/>
            <person name="Guhlin J."/>
            <person name="Harrop T."/>
            <person name="Goldson S."/>
            <person name="Dearden P."/>
        </authorList>
    </citation>
    <scope>NUCLEOTIDE SEQUENCE</scope>
    <source>
        <strain evidence="5">Irish</strain>
        <tissue evidence="5">Whole body</tissue>
    </source>
</reference>
<sequence length="547" mass="61988">MASRKKGKKTKGQTIALTEFLAPGGVPTVPLKSTSWADDYEEDHDIGHMPSRSSKEPVVLPTAPRAARGPGVDEENIPTNPPYVAYISNLPYDVVEDDLAEFFADMDVSTMRLPRESNKFKGYGYIEFVDRQSLIDALSMTNTMIKTRRVRIEVSNSSNDEGRRGGRMGMGRDNRRDGYDDPERTAGDWRSKQREEPSGGDERFRSRGGFDSRDRRDDREPSESDTKPGGWREGDRNNMAFSDRRGYRDDEKRGFKDEGDHRGGSAFGDRRGGFRDDGRRGGYRDDSEKDNEYPRDRTTSTWRSDAPSRVTSEDPPPQRERPKLNLQPRTKPIESVVVSEESKEEGSEEPVQISAPTTAPASAPAMKIFGAAKPVDTTAREREIEERLAKASADKTKTEEGESKGTWTRRNGEGRVDRDKEKPRPTWRSDEDRGRQVERRHDTREPVSGRSDHRGESRGNSGGPPNSRSGQGNYRSDNRSHDSRRPSERERRSKDREDGARRERRSKDRDDGIPPMPKATDEKTPNFVASNKYTWLPEDVDTDNIDN</sequence>
<evidence type="ECO:0000313" key="6">
    <source>
        <dbReference type="Proteomes" id="UP001168990"/>
    </source>
</evidence>
<evidence type="ECO:0000313" key="5">
    <source>
        <dbReference type="EMBL" id="KAK0164763.1"/>
    </source>
</evidence>
<name>A0AA39F874_9HYME</name>
<dbReference type="Proteomes" id="UP001168990">
    <property type="component" value="Unassembled WGS sequence"/>
</dbReference>
<gene>
    <name evidence="5" type="ORF">PV328_003341</name>
</gene>
<keyword evidence="1 2" id="KW-0694">RNA-binding</keyword>
<protein>
    <recommendedName>
        <fullName evidence="4">RRM domain-containing protein</fullName>
    </recommendedName>
</protein>
<dbReference type="GO" id="GO:0003723">
    <property type="term" value="F:RNA binding"/>
    <property type="evidence" value="ECO:0007669"/>
    <property type="project" value="UniProtKB-UniRule"/>
</dbReference>
<feature type="domain" description="RRM" evidence="4">
    <location>
        <begin position="83"/>
        <end position="157"/>
    </location>
</feature>
<dbReference type="AlphaFoldDB" id="A0AA39F874"/>
<dbReference type="PANTHER" id="PTHR23236:SF2">
    <property type="entry name" value="EUKARYOTIC TRANSLATION INITIATION FACTOR 4B"/>
    <property type="match status" value="1"/>
</dbReference>
<comment type="caution">
    <text evidence="5">The sequence shown here is derived from an EMBL/GenBank/DDBJ whole genome shotgun (WGS) entry which is preliminary data.</text>
</comment>
<dbReference type="Gene3D" id="3.30.70.330">
    <property type="match status" value="1"/>
</dbReference>
<dbReference type="InterPro" id="IPR035979">
    <property type="entry name" value="RBD_domain_sf"/>
</dbReference>
<feature type="region of interest" description="Disordered" evidence="3">
    <location>
        <begin position="155"/>
        <end position="529"/>
    </location>
</feature>
<dbReference type="SUPFAM" id="SSF54928">
    <property type="entry name" value="RNA-binding domain, RBD"/>
    <property type="match status" value="1"/>
</dbReference>
<dbReference type="InterPro" id="IPR012677">
    <property type="entry name" value="Nucleotide-bd_a/b_plait_sf"/>
</dbReference>
<dbReference type="PANTHER" id="PTHR23236">
    <property type="entry name" value="EUKARYOTIC TRANSLATION INITIATION FACTOR 4B/4H"/>
    <property type="match status" value="1"/>
</dbReference>
<dbReference type="Pfam" id="PF00076">
    <property type="entry name" value="RRM_1"/>
    <property type="match status" value="1"/>
</dbReference>
<evidence type="ECO:0000256" key="3">
    <source>
        <dbReference type="SAM" id="MobiDB-lite"/>
    </source>
</evidence>
<reference evidence="5" key="2">
    <citation type="submission" date="2023-03" db="EMBL/GenBank/DDBJ databases">
        <authorList>
            <person name="Inwood S.N."/>
            <person name="Skelly J.G."/>
            <person name="Guhlin J."/>
            <person name="Harrop T.W.R."/>
            <person name="Goldson S.G."/>
            <person name="Dearden P.K."/>
        </authorList>
    </citation>
    <scope>NUCLEOTIDE SEQUENCE</scope>
    <source>
        <strain evidence="5">Irish</strain>
        <tissue evidence="5">Whole body</tissue>
    </source>
</reference>
<dbReference type="SMART" id="SM00360">
    <property type="entry name" value="RRM"/>
    <property type="match status" value="1"/>
</dbReference>
<feature type="compositionally biased region" description="Basic and acidic residues" evidence="3">
    <location>
        <begin position="476"/>
        <end position="512"/>
    </location>
</feature>
<feature type="compositionally biased region" description="Basic and acidic residues" evidence="3">
    <location>
        <begin position="378"/>
        <end position="403"/>
    </location>
</feature>
<accession>A0AA39F874</accession>
<dbReference type="EMBL" id="JAQQBS010001422">
    <property type="protein sequence ID" value="KAK0164763.1"/>
    <property type="molecule type" value="Genomic_DNA"/>
</dbReference>
<feature type="compositionally biased region" description="Basic and acidic residues" evidence="3">
    <location>
        <begin position="160"/>
        <end position="298"/>
    </location>
</feature>
<dbReference type="PROSITE" id="PS50102">
    <property type="entry name" value="RRM"/>
    <property type="match status" value="1"/>
</dbReference>
<evidence type="ECO:0000256" key="1">
    <source>
        <dbReference type="ARBA" id="ARBA00022884"/>
    </source>
</evidence>
<evidence type="ECO:0000259" key="4">
    <source>
        <dbReference type="PROSITE" id="PS50102"/>
    </source>
</evidence>
<feature type="region of interest" description="Disordered" evidence="3">
    <location>
        <begin position="41"/>
        <end position="76"/>
    </location>
</feature>
<feature type="compositionally biased region" description="Basic and acidic residues" evidence="3">
    <location>
        <begin position="410"/>
        <end position="457"/>
    </location>
</feature>
<keyword evidence="6" id="KW-1185">Reference proteome</keyword>
<evidence type="ECO:0000256" key="2">
    <source>
        <dbReference type="PROSITE-ProRule" id="PRU00176"/>
    </source>
</evidence>
<organism evidence="5 6">
    <name type="scientific">Microctonus aethiopoides</name>
    <dbReference type="NCBI Taxonomy" id="144406"/>
    <lineage>
        <taxon>Eukaryota</taxon>
        <taxon>Metazoa</taxon>
        <taxon>Ecdysozoa</taxon>
        <taxon>Arthropoda</taxon>
        <taxon>Hexapoda</taxon>
        <taxon>Insecta</taxon>
        <taxon>Pterygota</taxon>
        <taxon>Neoptera</taxon>
        <taxon>Endopterygota</taxon>
        <taxon>Hymenoptera</taxon>
        <taxon>Apocrita</taxon>
        <taxon>Ichneumonoidea</taxon>
        <taxon>Braconidae</taxon>
        <taxon>Euphorinae</taxon>
        <taxon>Microctonus</taxon>
    </lineage>
</organism>